<keyword evidence="2" id="KW-1185">Reference proteome</keyword>
<reference evidence="1" key="2">
    <citation type="journal article" date="2022" name="New Phytol.">
        <title>Evolutionary transition to the ectomycorrhizal habit in the genomes of a hyperdiverse lineage of mushroom-forming fungi.</title>
        <authorList>
            <person name="Looney B."/>
            <person name="Miyauchi S."/>
            <person name="Morin E."/>
            <person name="Drula E."/>
            <person name="Courty P.E."/>
            <person name="Kohler A."/>
            <person name="Kuo A."/>
            <person name="LaButti K."/>
            <person name="Pangilinan J."/>
            <person name="Lipzen A."/>
            <person name="Riley R."/>
            <person name="Andreopoulos W."/>
            <person name="He G."/>
            <person name="Johnson J."/>
            <person name="Nolan M."/>
            <person name="Tritt A."/>
            <person name="Barry K.W."/>
            <person name="Grigoriev I.V."/>
            <person name="Nagy L.G."/>
            <person name="Hibbett D."/>
            <person name="Henrissat B."/>
            <person name="Matheny P.B."/>
            <person name="Labbe J."/>
            <person name="Martin F.M."/>
        </authorList>
    </citation>
    <scope>NUCLEOTIDE SEQUENCE</scope>
    <source>
        <strain evidence="1">FP105234-sp</strain>
    </source>
</reference>
<organism evidence="1 2">
    <name type="scientific">Auriscalpium vulgare</name>
    <dbReference type="NCBI Taxonomy" id="40419"/>
    <lineage>
        <taxon>Eukaryota</taxon>
        <taxon>Fungi</taxon>
        <taxon>Dikarya</taxon>
        <taxon>Basidiomycota</taxon>
        <taxon>Agaricomycotina</taxon>
        <taxon>Agaricomycetes</taxon>
        <taxon>Russulales</taxon>
        <taxon>Auriscalpiaceae</taxon>
        <taxon>Auriscalpium</taxon>
    </lineage>
</organism>
<dbReference type="Proteomes" id="UP000814033">
    <property type="component" value="Unassembled WGS sequence"/>
</dbReference>
<proteinExistence type="predicted"/>
<evidence type="ECO:0000313" key="2">
    <source>
        <dbReference type="Proteomes" id="UP000814033"/>
    </source>
</evidence>
<accession>A0ACB8RS10</accession>
<sequence length="214" mass="24955">MDLALPAGLPTHQHNVTKKWSRLDQVFITEHTYDHLLVCDTLPALQGPGTDHVPVSTKLDLHMSRRDAPPPPNFREVNWDEFKKALRTELAAIGAPHVISSEAEFNNMCLQVTSAMQRVIEQLVPRTQLSCFSRRWWSKELTMMRRFERKARRESYKFRDLPDHPSHAAYLLEKRDYGIAIERAKRLHFQDWLEKATDPDLWTANRYISRPAGD</sequence>
<reference evidence="1" key="1">
    <citation type="submission" date="2021-02" db="EMBL/GenBank/DDBJ databases">
        <authorList>
            <consortium name="DOE Joint Genome Institute"/>
            <person name="Ahrendt S."/>
            <person name="Looney B.P."/>
            <person name="Miyauchi S."/>
            <person name="Morin E."/>
            <person name="Drula E."/>
            <person name="Courty P.E."/>
            <person name="Chicoki N."/>
            <person name="Fauchery L."/>
            <person name="Kohler A."/>
            <person name="Kuo A."/>
            <person name="Labutti K."/>
            <person name="Pangilinan J."/>
            <person name="Lipzen A."/>
            <person name="Riley R."/>
            <person name="Andreopoulos W."/>
            <person name="He G."/>
            <person name="Johnson J."/>
            <person name="Barry K.W."/>
            <person name="Grigoriev I.V."/>
            <person name="Nagy L."/>
            <person name="Hibbett D."/>
            <person name="Henrissat B."/>
            <person name="Matheny P.B."/>
            <person name="Labbe J."/>
            <person name="Martin F."/>
        </authorList>
    </citation>
    <scope>NUCLEOTIDE SEQUENCE</scope>
    <source>
        <strain evidence="1">FP105234-sp</strain>
    </source>
</reference>
<name>A0ACB8RS10_9AGAM</name>
<protein>
    <submittedName>
        <fullName evidence="1">Uncharacterized protein</fullName>
    </submittedName>
</protein>
<comment type="caution">
    <text evidence="1">The sequence shown here is derived from an EMBL/GenBank/DDBJ whole genome shotgun (WGS) entry which is preliminary data.</text>
</comment>
<feature type="non-terminal residue" evidence="1">
    <location>
        <position position="214"/>
    </location>
</feature>
<evidence type="ECO:0000313" key="1">
    <source>
        <dbReference type="EMBL" id="KAI0046411.1"/>
    </source>
</evidence>
<gene>
    <name evidence="1" type="ORF">FA95DRAFT_1471542</name>
</gene>
<dbReference type="EMBL" id="MU275926">
    <property type="protein sequence ID" value="KAI0046411.1"/>
    <property type="molecule type" value="Genomic_DNA"/>
</dbReference>